<sequence>MKIVELLRTRRFFPYFVVQAFGALNDNLYKNILLLFIAFFLPSTSTADASLLVNLAAGLFILPFFIFSGHAGWLADKHNKVWLIRRLKLVEIALMLAAAISLYFEYLTLLFALLFFMGVQSAYFGPVKYAILPDSLPRSDLLAANSLVEMGTFVAILSGTLLAGVIMAFDGALIIASVAIVMFAVFGWLAAINIPKVTNLNIEKRQTVERLGFWQASKNALAIVGKDKSLLSCVLLISWFWFIGASVLTQLPNLVKVYLSDSPAYVSLLLAVFSIAVGVGSLLSQKLTKGFIKLDFVAPSAIILALALIAMVFLSVVPFSANVTTLIVCILLAILGCAGGVFIVPLYTYLQVQVCSSERAQVIAANNIFNAIYMVASAVLAIVLLALVALPLGGYFAVLGCCTLVYVYLMMAQWSKHEILS</sequence>
<feature type="transmembrane region" description="Helical" evidence="7">
    <location>
        <begin position="12"/>
        <end position="39"/>
    </location>
</feature>
<keyword evidence="8" id="KW-0808">Transferase</keyword>
<comment type="subcellular location">
    <subcellularLocation>
        <location evidence="1">Cell membrane</location>
        <topology evidence="1">Multi-pass membrane protein</topology>
    </subcellularLocation>
</comment>
<evidence type="ECO:0000256" key="7">
    <source>
        <dbReference type="SAM" id="Phobius"/>
    </source>
</evidence>
<dbReference type="SUPFAM" id="SSF103473">
    <property type="entry name" value="MFS general substrate transporter"/>
    <property type="match status" value="1"/>
</dbReference>
<organism evidence="8 9">
    <name type="scientific">Catenovulum agarivorans DS-2</name>
    <dbReference type="NCBI Taxonomy" id="1328313"/>
    <lineage>
        <taxon>Bacteria</taxon>
        <taxon>Pseudomonadati</taxon>
        <taxon>Pseudomonadota</taxon>
        <taxon>Gammaproteobacteria</taxon>
        <taxon>Alteromonadales</taxon>
        <taxon>Alteromonadaceae</taxon>
        <taxon>Catenovulum</taxon>
    </lineage>
</organism>
<keyword evidence="6 7" id="KW-0472">Membrane</keyword>
<reference evidence="8 9" key="1">
    <citation type="journal article" date="2014" name="Genome Announc.">
        <title>Draft Genome Sequence of the Agar-Degrading Bacterium Catenovulum sp. Strain DS-2, Isolated from Intestines of Haliotis diversicolor.</title>
        <authorList>
            <person name="Shan D."/>
            <person name="Li X."/>
            <person name="Gu Z."/>
            <person name="Wei G."/>
            <person name="Gao Z."/>
            <person name="Shao Z."/>
        </authorList>
    </citation>
    <scope>NUCLEOTIDE SEQUENCE [LARGE SCALE GENOMIC DNA]</scope>
    <source>
        <strain evidence="8 9">DS-2</strain>
    </source>
</reference>
<keyword evidence="2" id="KW-0813">Transport</keyword>
<gene>
    <name evidence="8" type="ORF">DS2_06011</name>
</gene>
<comment type="caution">
    <text evidence="8">The sequence shown here is derived from an EMBL/GenBank/DDBJ whole genome shotgun (WGS) entry which is preliminary data.</text>
</comment>
<evidence type="ECO:0000256" key="2">
    <source>
        <dbReference type="ARBA" id="ARBA00022448"/>
    </source>
</evidence>
<dbReference type="eggNOG" id="COG0204">
    <property type="taxonomic scope" value="Bacteria"/>
</dbReference>
<dbReference type="GO" id="GO:0016746">
    <property type="term" value="F:acyltransferase activity"/>
    <property type="evidence" value="ECO:0007669"/>
    <property type="project" value="UniProtKB-KW"/>
</dbReference>
<evidence type="ECO:0000313" key="8">
    <source>
        <dbReference type="EMBL" id="EWH10822.1"/>
    </source>
</evidence>
<dbReference type="GO" id="GO:0005886">
    <property type="term" value="C:plasma membrane"/>
    <property type="evidence" value="ECO:0007669"/>
    <property type="project" value="UniProtKB-SubCell"/>
</dbReference>
<name>W7QPA8_9ALTE</name>
<dbReference type="STRING" id="1328313.DS2_06011"/>
<dbReference type="Proteomes" id="UP000019276">
    <property type="component" value="Unassembled WGS sequence"/>
</dbReference>
<dbReference type="RefSeq" id="WP_051479660.1">
    <property type="nucleotide sequence ID" value="NZ_ARZY01000008.1"/>
</dbReference>
<feature type="transmembrane region" description="Helical" evidence="7">
    <location>
        <begin position="394"/>
        <end position="411"/>
    </location>
</feature>
<feature type="transmembrane region" description="Helical" evidence="7">
    <location>
        <begin position="172"/>
        <end position="194"/>
    </location>
</feature>
<dbReference type="Pfam" id="PF07690">
    <property type="entry name" value="MFS_1"/>
    <property type="match status" value="1"/>
</dbReference>
<feature type="transmembrane region" description="Helical" evidence="7">
    <location>
        <begin position="296"/>
        <end position="317"/>
    </location>
</feature>
<keyword evidence="8" id="KW-0012">Acyltransferase</keyword>
<evidence type="ECO:0000256" key="4">
    <source>
        <dbReference type="ARBA" id="ARBA00022692"/>
    </source>
</evidence>
<protein>
    <submittedName>
        <fullName evidence="8">1-acyl-sn-glycerol-3-phosphate acyltransferase</fullName>
    </submittedName>
</protein>
<keyword evidence="9" id="KW-1185">Reference proteome</keyword>
<feature type="transmembrane region" description="Helical" evidence="7">
    <location>
        <begin position="264"/>
        <end position="284"/>
    </location>
</feature>
<dbReference type="AlphaFoldDB" id="W7QPA8"/>
<accession>W7QPA8</accession>
<dbReference type="Gene3D" id="1.20.1250.20">
    <property type="entry name" value="MFS general substrate transporter like domains"/>
    <property type="match status" value="1"/>
</dbReference>
<evidence type="ECO:0000256" key="5">
    <source>
        <dbReference type="ARBA" id="ARBA00022989"/>
    </source>
</evidence>
<feature type="transmembrane region" description="Helical" evidence="7">
    <location>
        <begin position="110"/>
        <end position="131"/>
    </location>
</feature>
<dbReference type="CDD" id="cd06173">
    <property type="entry name" value="MFS_MefA_like"/>
    <property type="match status" value="1"/>
</dbReference>
<dbReference type="PATRIC" id="fig|1328313.3.peg.1233"/>
<keyword evidence="5 7" id="KW-1133">Transmembrane helix</keyword>
<feature type="transmembrane region" description="Helical" evidence="7">
    <location>
        <begin position="230"/>
        <end position="252"/>
    </location>
</feature>
<feature type="transmembrane region" description="Helical" evidence="7">
    <location>
        <begin position="368"/>
        <end position="388"/>
    </location>
</feature>
<keyword evidence="3" id="KW-1003">Cell membrane</keyword>
<dbReference type="OrthoDB" id="9803968at2"/>
<evidence type="ECO:0000256" key="3">
    <source>
        <dbReference type="ARBA" id="ARBA00022475"/>
    </source>
</evidence>
<dbReference type="PANTHER" id="PTHR43266:SF2">
    <property type="entry name" value="MAJOR FACILITATOR SUPERFAMILY (MFS) PROFILE DOMAIN-CONTAINING PROTEIN"/>
    <property type="match status" value="1"/>
</dbReference>
<evidence type="ECO:0000256" key="1">
    <source>
        <dbReference type="ARBA" id="ARBA00004651"/>
    </source>
</evidence>
<proteinExistence type="predicted"/>
<evidence type="ECO:0000313" key="9">
    <source>
        <dbReference type="Proteomes" id="UP000019276"/>
    </source>
</evidence>
<dbReference type="GO" id="GO:0022857">
    <property type="term" value="F:transmembrane transporter activity"/>
    <property type="evidence" value="ECO:0007669"/>
    <property type="project" value="InterPro"/>
</dbReference>
<feature type="transmembrane region" description="Helical" evidence="7">
    <location>
        <begin position="87"/>
        <end position="104"/>
    </location>
</feature>
<keyword evidence="4 7" id="KW-0812">Transmembrane</keyword>
<feature type="transmembrane region" description="Helical" evidence="7">
    <location>
        <begin position="143"/>
        <end position="166"/>
    </location>
</feature>
<dbReference type="InterPro" id="IPR011701">
    <property type="entry name" value="MFS"/>
</dbReference>
<evidence type="ECO:0000256" key="6">
    <source>
        <dbReference type="ARBA" id="ARBA00023136"/>
    </source>
</evidence>
<dbReference type="InterPro" id="IPR036259">
    <property type="entry name" value="MFS_trans_sf"/>
</dbReference>
<dbReference type="EMBL" id="ARZY01000008">
    <property type="protein sequence ID" value="EWH10822.1"/>
    <property type="molecule type" value="Genomic_DNA"/>
</dbReference>
<dbReference type="PANTHER" id="PTHR43266">
    <property type="entry name" value="MACROLIDE-EFFLUX PROTEIN"/>
    <property type="match status" value="1"/>
</dbReference>
<feature type="transmembrane region" description="Helical" evidence="7">
    <location>
        <begin position="323"/>
        <end position="347"/>
    </location>
</feature>
<feature type="transmembrane region" description="Helical" evidence="7">
    <location>
        <begin position="51"/>
        <end position="75"/>
    </location>
</feature>